<dbReference type="SMART" id="SM00108">
    <property type="entry name" value="B_lectin"/>
    <property type="match status" value="1"/>
</dbReference>
<comment type="catalytic activity">
    <reaction evidence="4">
        <text>L-threonyl-[protein] + ATP = O-phospho-L-threonyl-[protein] + ADP + H(+)</text>
        <dbReference type="Rhea" id="RHEA:46608"/>
        <dbReference type="Rhea" id="RHEA-COMP:11060"/>
        <dbReference type="Rhea" id="RHEA-COMP:11605"/>
        <dbReference type="ChEBI" id="CHEBI:15378"/>
        <dbReference type="ChEBI" id="CHEBI:30013"/>
        <dbReference type="ChEBI" id="CHEBI:30616"/>
        <dbReference type="ChEBI" id="CHEBI:61977"/>
        <dbReference type="ChEBI" id="CHEBI:456216"/>
        <dbReference type="EC" id="2.7.11.1"/>
    </reaction>
</comment>
<gene>
    <name evidence="8" type="ORF">CB5_LOCUS2423</name>
</gene>
<dbReference type="InterPro" id="IPR036426">
    <property type="entry name" value="Bulb-type_lectin_dom_sf"/>
</dbReference>
<evidence type="ECO:0000256" key="2">
    <source>
        <dbReference type="ARBA" id="ARBA00012513"/>
    </source>
</evidence>
<dbReference type="PANTHER" id="PTHR32444:SF247">
    <property type="entry name" value="OS01G0958200 PROTEIN"/>
    <property type="match status" value="1"/>
</dbReference>
<dbReference type="EC" id="2.7.11.1" evidence="2"/>
<feature type="chain" id="PRO_5027783476" description="non-specific serine/threonine protein kinase" evidence="6">
    <location>
        <begin position="26"/>
        <end position="134"/>
    </location>
</feature>
<dbReference type="GO" id="GO:0016020">
    <property type="term" value="C:membrane"/>
    <property type="evidence" value="ECO:0007669"/>
    <property type="project" value="UniProtKB-SubCell"/>
</dbReference>
<dbReference type="SUPFAM" id="SSF51110">
    <property type="entry name" value="alpha-D-mannose-specific plant lectins"/>
    <property type="match status" value="1"/>
</dbReference>
<organism evidence="8">
    <name type="scientific">Ananas comosus var. bracteatus</name>
    <name type="common">red pineapple</name>
    <dbReference type="NCBI Taxonomy" id="296719"/>
    <lineage>
        <taxon>Eukaryota</taxon>
        <taxon>Viridiplantae</taxon>
        <taxon>Streptophyta</taxon>
        <taxon>Embryophyta</taxon>
        <taxon>Tracheophyta</taxon>
        <taxon>Spermatophyta</taxon>
        <taxon>Magnoliopsida</taxon>
        <taxon>Liliopsida</taxon>
        <taxon>Poales</taxon>
        <taxon>Bromeliaceae</taxon>
        <taxon>Bromelioideae</taxon>
        <taxon>Ananas</taxon>
    </lineage>
</organism>
<accession>A0A6V7NKW0</accession>
<evidence type="ECO:0000313" key="8">
    <source>
        <dbReference type="EMBL" id="CAD1819212.1"/>
    </source>
</evidence>
<evidence type="ECO:0000256" key="6">
    <source>
        <dbReference type="SAM" id="SignalP"/>
    </source>
</evidence>
<keyword evidence="6" id="KW-0732">Signal</keyword>
<feature type="signal peptide" evidence="6">
    <location>
        <begin position="1"/>
        <end position="25"/>
    </location>
</feature>
<comment type="catalytic activity">
    <reaction evidence="5">
        <text>L-seryl-[protein] + ATP = O-phospho-L-seryl-[protein] + ADP + H(+)</text>
        <dbReference type="Rhea" id="RHEA:17989"/>
        <dbReference type="Rhea" id="RHEA-COMP:9863"/>
        <dbReference type="Rhea" id="RHEA-COMP:11604"/>
        <dbReference type="ChEBI" id="CHEBI:15378"/>
        <dbReference type="ChEBI" id="CHEBI:29999"/>
        <dbReference type="ChEBI" id="CHEBI:30616"/>
        <dbReference type="ChEBI" id="CHEBI:83421"/>
        <dbReference type="ChEBI" id="CHEBI:456216"/>
        <dbReference type="EC" id="2.7.11.1"/>
    </reaction>
</comment>
<evidence type="ECO:0000256" key="3">
    <source>
        <dbReference type="ARBA" id="ARBA00023170"/>
    </source>
</evidence>
<feature type="domain" description="Bulb-type lectin" evidence="7">
    <location>
        <begin position="28"/>
        <end position="134"/>
    </location>
</feature>
<proteinExistence type="predicted"/>
<protein>
    <recommendedName>
        <fullName evidence="2">non-specific serine/threonine protein kinase</fullName>
        <ecNumber evidence="2">2.7.11.1</ecNumber>
    </recommendedName>
</protein>
<dbReference type="GO" id="GO:0004674">
    <property type="term" value="F:protein serine/threonine kinase activity"/>
    <property type="evidence" value="ECO:0007669"/>
    <property type="project" value="UniProtKB-EC"/>
</dbReference>
<dbReference type="PROSITE" id="PS50927">
    <property type="entry name" value="BULB_LECTIN"/>
    <property type="match status" value="1"/>
</dbReference>
<dbReference type="InterPro" id="IPR001480">
    <property type="entry name" value="Bulb-type_lectin_dom"/>
</dbReference>
<dbReference type="Gene3D" id="2.90.10.10">
    <property type="entry name" value="Bulb-type lectin domain"/>
    <property type="match status" value="1"/>
</dbReference>
<evidence type="ECO:0000256" key="1">
    <source>
        <dbReference type="ARBA" id="ARBA00004479"/>
    </source>
</evidence>
<evidence type="ECO:0000256" key="5">
    <source>
        <dbReference type="ARBA" id="ARBA00048679"/>
    </source>
</evidence>
<dbReference type="GO" id="GO:0051707">
    <property type="term" value="P:response to other organism"/>
    <property type="evidence" value="ECO:0007669"/>
    <property type="project" value="UniProtKB-ARBA"/>
</dbReference>
<reference evidence="8" key="1">
    <citation type="submission" date="2020-07" db="EMBL/GenBank/DDBJ databases">
        <authorList>
            <person name="Lin J."/>
        </authorList>
    </citation>
    <scope>NUCLEOTIDE SEQUENCE</scope>
</reference>
<sequence>MLRSSSFLSLLSLLLLLFSLKTHLSLPTDSLSSGQSLSGNQTLISKEGNFELGFFSPSTSNNNFYIGIWYKKLPTQTKTIVWVANRDAPIFDTSSAELKISDQGNLVLLNGSKSPIWSSSSTPQTPTLYSSSPR</sequence>
<evidence type="ECO:0000259" key="7">
    <source>
        <dbReference type="PROSITE" id="PS50927"/>
    </source>
</evidence>
<evidence type="ECO:0000256" key="4">
    <source>
        <dbReference type="ARBA" id="ARBA00047899"/>
    </source>
</evidence>
<dbReference type="PANTHER" id="PTHR32444">
    <property type="entry name" value="BULB-TYPE LECTIN DOMAIN-CONTAINING PROTEIN"/>
    <property type="match status" value="1"/>
</dbReference>
<dbReference type="AlphaFoldDB" id="A0A6V7NKW0"/>
<dbReference type="Pfam" id="PF01453">
    <property type="entry name" value="B_lectin"/>
    <property type="match status" value="1"/>
</dbReference>
<name>A0A6V7NKW0_ANACO</name>
<dbReference type="EMBL" id="LR862139">
    <property type="protein sequence ID" value="CAD1819212.1"/>
    <property type="molecule type" value="Genomic_DNA"/>
</dbReference>
<comment type="subcellular location">
    <subcellularLocation>
        <location evidence="1">Membrane</location>
        <topology evidence="1">Single-pass type I membrane protein</topology>
    </subcellularLocation>
</comment>
<keyword evidence="3" id="KW-0675">Receptor</keyword>